<evidence type="ECO:0000259" key="1">
    <source>
        <dbReference type="Pfam" id="PF16289"/>
    </source>
</evidence>
<evidence type="ECO:0000313" key="3">
    <source>
        <dbReference type="Proteomes" id="UP000189337"/>
    </source>
</evidence>
<feature type="domain" description="DUF4935" evidence="1">
    <location>
        <begin position="17"/>
        <end position="181"/>
    </location>
</feature>
<reference evidence="2 3" key="1">
    <citation type="submission" date="2017-01" db="EMBL/GenBank/DDBJ databases">
        <title>Comparative genomic analysis of Brazilian Leptospira santarosai.</title>
        <authorList>
            <person name="Moreno L.Z."/>
            <person name="Miraglia F."/>
            <person name="Kremer F.S."/>
            <person name="Eslabao M.R."/>
            <person name="Lilenbaum W."/>
            <person name="Dellagostin O.A."/>
            <person name="Moreno A.M."/>
        </authorList>
    </citation>
    <scope>NUCLEOTIDE SEQUENCE [LARGE SCALE GENOMIC DNA]</scope>
    <source>
        <strain evidence="2 3">M52/8-19</strain>
    </source>
</reference>
<comment type="caution">
    <text evidence="2">The sequence shown here is derived from an EMBL/GenBank/DDBJ whole genome shotgun (WGS) entry which is preliminary data.</text>
</comment>
<evidence type="ECO:0000313" key="2">
    <source>
        <dbReference type="EMBL" id="ONF91124.1"/>
    </source>
</evidence>
<name>A0AB73MP69_9LEPT</name>
<sequence length="358" mass="41126">MNSRFIYEHMKERYFAYIDTSEFLRFNLNFSDARLLQMEDWNNQGKVKLLECSILINELLSKVKVKASDSEKNASGFLRDHSYLSALRNGKDIYNVLSGVKAKIVEKSLRERLKAFFKKSIKLNLDGVSVNRILDAYFSVQPPFGERSDKKSEFPDSIVVESLKIFAQSTNVKIFIVSKDILFLESFTGLSEFYTCDKIESLFDQYQFIENESKSNHVHTLLKTHATEIEGYLTKVFKESGFILMDGDGDVVDVGIGNIGIIDFEILSLDENEALIYISAGVQYDLEVSYTDYSCASYDSEDDLYFNTEKVNSTIEGAASKLEVEAKIIYDVKDVKVFRFDIVRNITTEFDVYIHEEY</sequence>
<proteinExistence type="predicted"/>
<dbReference type="InterPro" id="IPR032557">
    <property type="entry name" value="DUF4935"/>
</dbReference>
<dbReference type="AlphaFoldDB" id="A0AB73MP69"/>
<gene>
    <name evidence="2" type="ORF">BWD14_18345</name>
</gene>
<dbReference type="EMBL" id="MTSU01000026">
    <property type="protein sequence ID" value="ONF91124.1"/>
    <property type="molecule type" value="Genomic_DNA"/>
</dbReference>
<protein>
    <recommendedName>
        <fullName evidence="1">DUF4935 domain-containing protein</fullName>
    </recommendedName>
</protein>
<organism evidence="2 3">
    <name type="scientific">Leptospira santarosai</name>
    <dbReference type="NCBI Taxonomy" id="28183"/>
    <lineage>
        <taxon>Bacteria</taxon>
        <taxon>Pseudomonadati</taxon>
        <taxon>Spirochaetota</taxon>
        <taxon>Spirochaetia</taxon>
        <taxon>Leptospirales</taxon>
        <taxon>Leptospiraceae</taxon>
        <taxon>Leptospira</taxon>
    </lineage>
</organism>
<dbReference type="Pfam" id="PF16289">
    <property type="entry name" value="PIN_12"/>
    <property type="match status" value="1"/>
</dbReference>
<dbReference type="RefSeq" id="WP_046943843.1">
    <property type="nucleotide sequence ID" value="NZ_CP028370.1"/>
</dbReference>
<dbReference type="Proteomes" id="UP000189337">
    <property type="component" value="Unassembled WGS sequence"/>
</dbReference>
<accession>A0AB73MP69</accession>